<feature type="domain" description="PAC" evidence="8">
    <location>
        <begin position="644"/>
        <end position="698"/>
    </location>
</feature>
<keyword evidence="6" id="KW-0472">Membrane</keyword>
<evidence type="ECO:0000259" key="8">
    <source>
        <dbReference type="PROSITE" id="PS50113"/>
    </source>
</evidence>
<feature type="domain" description="PAS" evidence="7">
    <location>
        <begin position="334"/>
        <end position="400"/>
    </location>
</feature>
<evidence type="ECO:0000256" key="3">
    <source>
        <dbReference type="ARBA" id="ARBA00022553"/>
    </source>
</evidence>
<keyword evidence="4" id="KW-0808">Transferase</keyword>
<dbReference type="Pfam" id="PF00989">
    <property type="entry name" value="PAS"/>
    <property type="match status" value="1"/>
</dbReference>
<dbReference type="InterPro" id="IPR013655">
    <property type="entry name" value="PAS_fold_3"/>
</dbReference>
<dbReference type="Gene3D" id="1.10.287.130">
    <property type="match status" value="1"/>
</dbReference>
<dbReference type="InterPro" id="IPR013767">
    <property type="entry name" value="PAS_fold"/>
</dbReference>
<dbReference type="Proteomes" id="UP000662074">
    <property type="component" value="Unassembled WGS sequence"/>
</dbReference>
<feature type="transmembrane region" description="Helical" evidence="6">
    <location>
        <begin position="41"/>
        <end position="62"/>
    </location>
</feature>
<keyword evidence="6" id="KW-0812">Transmembrane</keyword>
<dbReference type="Pfam" id="PF08447">
    <property type="entry name" value="PAS_3"/>
    <property type="match status" value="2"/>
</dbReference>
<dbReference type="Pfam" id="PF00512">
    <property type="entry name" value="HisKA"/>
    <property type="match status" value="1"/>
</dbReference>
<dbReference type="InterPro" id="IPR000014">
    <property type="entry name" value="PAS"/>
</dbReference>
<dbReference type="SMART" id="SM00091">
    <property type="entry name" value="PAS"/>
    <property type="match status" value="5"/>
</dbReference>
<dbReference type="InterPro" id="IPR003661">
    <property type="entry name" value="HisK_dim/P_dom"/>
</dbReference>
<reference evidence="9" key="1">
    <citation type="journal article" date="2014" name="Int. J. Syst. Evol. Microbiol.">
        <title>Complete genome sequence of Corynebacterium casei LMG S-19264T (=DSM 44701T), isolated from a smear-ripened cheese.</title>
        <authorList>
            <consortium name="US DOE Joint Genome Institute (JGI-PGF)"/>
            <person name="Walter F."/>
            <person name="Albersmeier A."/>
            <person name="Kalinowski J."/>
            <person name="Ruckert C."/>
        </authorList>
    </citation>
    <scope>NUCLEOTIDE SEQUENCE</scope>
    <source>
        <strain evidence="9">CCM 8711</strain>
    </source>
</reference>
<dbReference type="SUPFAM" id="SSF47384">
    <property type="entry name" value="Homodimeric domain of signal transducing histidine kinase"/>
    <property type="match status" value="1"/>
</dbReference>
<gene>
    <name evidence="9" type="ORF">GCM10011425_14900</name>
</gene>
<dbReference type="PROSITE" id="PS50112">
    <property type="entry name" value="PAS"/>
    <property type="match status" value="3"/>
</dbReference>
<dbReference type="NCBIfam" id="TIGR00229">
    <property type="entry name" value="sensory_box"/>
    <property type="match status" value="3"/>
</dbReference>
<dbReference type="InterPro" id="IPR013656">
    <property type="entry name" value="PAS_4"/>
</dbReference>
<comment type="catalytic activity">
    <reaction evidence="1">
        <text>ATP + protein L-histidine = ADP + protein N-phospho-L-histidine.</text>
        <dbReference type="EC" id="2.7.13.3"/>
    </reaction>
</comment>
<evidence type="ECO:0000256" key="4">
    <source>
        <dbReference type="ARBA" id="ARBA00022679"/>
    </source>
</evidence>
<evidence type="ECO:0000313" key="10">
    <source>
        <dbReference type="Proteomes" id="UP000662074"/>
    </source>
</evidence>
<keyword evidence="6" id="KW-1133">Transmembrane helix</keyword>
<evidence type="ECO:0000256" key="2">
    <source>
        <dbReference type="ARBA" id="ARBA00012438"/>
    </source>
</evidence>
<dbReference type="Pfam" id="PF08448">
    <property type="entry name" value="PAS_4"/>
    <property type="match status" value="1"/>
</dbReference>
<dbReference type="InterPro" id="IPR001610">
    <property type="entry name" value="PAC"/>
</dbReference>
<evidence type="ECO:0000256" key="5">
    <source>
        <dbReference type="ARBA" id="ARBA00022777"/>
    </source>
</evidence>
<comment type="caution">
    <text evidence="9">The sequence shown here is derived from an EMBL/GenBank/DDBJ whole genome shotgun (WGS) entry which is preliminary data.</text>
</comment>
<dbReference type="PROSITE" id="PS50113">
    <property type="entry name" value="PAC"/>
    <property type="match status" value="2"/>
</dbReference>
<keyword evidence="3" id="KW-0597">Phosphoprotein</keyword>
<dbReference type="Gene3D" id="2.10.70.100">
    <property type="match status" value="1"/>
</dbReference>
<evidence type="ECO:0000259" key="7">
    <source>
        <dbReference type="PROSITE" id="PS50112"/>
    </source>
</evidence>
<protein>
    <recommendedName>
        <fullName evidence="2">histidine kinase</fullName>
        <ecNumber evidence="2">2.7.13.3</ecNumber>
    </recommendedName>
</protein>
<feature type="transmembrane region" description="Helical" evidence="6">
    <location>
        <begin position="6"/>
        <end position="29"/>
    </location>
</feature>
<keyword evidence="10" id="KW-1185">Reference proteome</keyword>
<evidence type="ECO:0000256" key="6">
    <source>
        <dbReference type="SAM" id="Phobius"/>
    </source>
</evidence>
<feature type="domain" description="PAS" evidence="7">
    <location>
        <begin position="572"/>
        <end position="616"/>
    </location>
</feature>
<accession>A0A917J7Q7</accession>
<dbReference type="InterPro" id="IPR035965">
    <property type="entry name" value="PAS-like_dom_sf"/>
</dbReference>
<dbReference type="GO" id="GO:0006355">
    <property type="term" value="P:regulation of DNA-templated transcription"/>
    <property type="evidence" value="ECO:0007669"/>
    <property type="project" value="InterPro"/>
</dbReference>
<evidence type="ECO:0000256" key="1">
    <source>
        <dbReference type="ARBA" id="ARBA00000085"/>
    </source>
</evidence>
<dbReference type="CDD" id="cd00130">
    <property type="entry name" value="PAS"/>
    <property type="match status" value="3"/>
</dbReference>
<dbReference type="Gene3D" id="3.30.450.20">
    <property type="entry name" value="PAS domain"/>
    <property type="match status" value="5"/>
</dbReference>
<dbReference type="PANTHER" id="PTHR43304:SF1">
    <property type="entry name" value="PAC DOMAIN-CONTAINING PROTEIN"/>
    <property type="match status" value="1"/>
</dbReference>
<organism evidence="9 10">
    <name type="scientific">Mucilaginibacter galii</name>
    <dbReference type="NCBI Taxonomy" id="2005073"/>
    <lineage>
        <taxon>Bacteria</taxon>
        <taxon>Pseudomonadati</taxon>
        <taxon>Bacteroidota</taxon>
        <taxon>Sphingobacteriia</taxon>
        <taxon>Sphingobacteriales</taxon>
        <taxon>Sphingobacteriaceae</taxon>
        <taxon>Mucilaginibacter</taxon>
    </lineage>
</organism>
<name>A0A917J7Q7_9SPHI</name>
<feature type="domain" description="PAS" evidence="7">
    <location>
        <begin position="72"/>
        <end position="143"/>
    </location>
</feature>
<dbReference type="SUPFAM" id="SSF55785">
    <property type="entry name" value="PYP-like sensor domain (PAS domain)"/>
    <property type="match status" value="5"/>
</dbReference>
<dbReference type="InterPro" id="IPR052162">
    <property type="entry name" value="Sensor_kinase/Photoreceptor"/>
</dbReference>
<dbReference type="EC" id="2.7.13.3" evidence="2"/>
<keyword evidence="5" id="KW-0418">Kinase</keyword>
<dbReference type="PANTHER" id="PTHR43304">
    <property type="entry name" value="PHYTOCHROME-LIKE PROTEIN CPH1"/>
    <property type="match status" value="1"/>
</dbReference>
<dbReference type="EMBL" id="BMDO01000003">
    <property type="protein sequence ID" value="GGI50278.1"/>
    <property type="molecule type" value="Genomic_DNA"/>
</dbReference>
<feature type="domain" description="PAC" evidence="8">
    <location>
        <begin position="523"/>
        <end position="575"/>
    </location>
</feature>
<dbReference type="InterPro" id="IPR036097">
    <property type="entry name" value="HisK_dim/P_sf"/>
</dbReference>
<sequence length="779" mass="91666">MKLGPVRISVIYLLISIIWITLSDKLLFLFRNSFNEDFVEIINSGKGLFFVLVTSMLIWYLIRLNNKRLSQSEHKYRLIYEDSPIPNWVYDLESLRFVSVNESAIKQYGYSRNEFLSMTILDIRPAEEQYKVLEALRSVSSNIKKSGTWMHCKADGTLLHVIINSQQIVFENKPCVMVAVQDVSETINYETKLKQLNADLLRQKEKLSETQQIVQVGGWEFYLDTRQLLWSDEMYIITDVEPNPALNLYELYVDHIHPEDRPAMIEGLEMLVEKGKQLNVTHRITLLNGQERYLRQVARLEYLDGKPYKVIGTTQNVTELKQLESERNRYLFSLEDTLNNINEGFYTLNENLVFTNVNKKFELETGLSKADIIGKEFKEVFPGAEERITYRQYEKALAEKTSLKFEAYWQHFKQWHHVSAYPTEDGIAVYFTDITEKKQNEINLNEVIERYEIVTKATQDVIYDYDVIDDSLIFNTRITELIDCEIDHIGGDLRWWRSLIHPDDREDVLRSQQKVIANKEQIWRYEYRIKCGVDVYKYIYAQAYYIYNNDNEVVRIIGAVKDIDQLKRANEENKRLADIITKVNNMIVVMDTEHRITWVNKAFEMYTGNTYAQVKGHYPKDLLGASLVSEELIQEICERKRKLETFTVDLKHHLRNDEIQWVNIEYTPLFNDCAEHIGYIAVYNNITERKDKEEKIYKQNKILQEISWLSSHEIRKPVASILGLVYLAKDSESEEEKDEIIQMINICAEELDEIVHTITDKISNELYVGKDSIELQELK</sequence>
<evidence type="ECO:0000313" key="9">
    <source>
        <dbReference type="EMBL" id="GGI50278.1"/>
    </source>
</evidence>
<dbReference type="AlphaFoldDB" id="A0A917J7Q7"/>
<dbReference type="SMART" id="SM00086">
    <property type="entry name" value="PAC"/>
    <property type="match status" value="3"/>
</dbReference>
<dbReference type="InterPro" id="IPR000700">
    <property type="entry name" value="PAS-assoc_C"/>
</dbReference>
<dbReference type="Pfam" id="PF13426">
    <property type="entry name" value="PAS_9"/>
    <property type="match status" value="1"/>
</dbReference>
<reference evidence="9" key="2">
    <citation type="submission" date="2020-09" db="EMBL/GenBank/DDBJ databases">
        <authorList>
            <person name="Sun Q."/>
            <person name="Sedlacek I."/>
        </authorList>
    </citation>
    <scope>NUCLEOTIDE SEQUENCE</scope>
    <source>
        <strain evidence="9">CCM 8711</strain>
    </source>
</reference>
<dbReference type="GO" id="GO:0000155">
    <property type="term" value="F:phosphorelay sensor kinase activity"/>
    <property type="evidence" value="ECO:0007669"/>
    <property type="project" value="InterPro"/>
</dbReference>
<proteinExistence type="predicted"/>